<comment type="caution">
    <text evidence="2">The sequence shown here is derived from an EMBL/GenBank/DDBJ whole genome shotgun (WGS) entry which is preliminary data.</text>
</comment>
<keyword evidence="1" id="KW-0813">Transport</keyword>
<dbReference type="InterPro" id="IPR007252">
    <property type="entry name" value="Nup84/Nup107"/>
</dbReference>
<keyword evidence="1" id="KW-0472">Membrane</keyword>
<dbReference type="Proteomes" id="UP000054815">
    <property type="component" value="Unassembled WGS sequence"/>
</dbReference>
<accession>A0A0V0X7A0</accession>
<comment type="similarity">
    <text evidence="1">Belongs to the nucleoporin Nup84/Nup107 family.</text>
</comment>
<dbReference type="GO" id="GO:0017056">
    <property type="term" value="F:structural constituent of nuclear pore"/>
    <property type="evidence" value="ECO:0007669"/>
    <property type="project" value="UniProtKB-UniRule"/>
</dbReference>
<keyword evidence="1" id="KW-0811">Translocation</keyword>
<evidence type="ECO:0000256" key="1">
    <source>
        <dbReference type="RuleBase" id="RU365072"/>
    </source>
</evidence>
<keyword evidence="1" id="KW-0509">mRNA transport</keyword>
<organism evidence="2 3">
    <name type="scientific">Trichinella pseudospiralis</name>
    <name type="common">Parasitic roundworm</name>
    <dbReference type="NCBI Taxonomy" id="6337"/>
    <lineage>
        <taxon>Eukaryota</taxon>
        <taxon>Metazoa</taxon>
        <taxon>Ecdysozoa</taxon>
        <taxon>Nematoda</taxon>
        <taxon>Enoplea</taxon>
        <taxon>Dorylaimia</taxon>
        <taxon>Trichinellida</taxon>
        <taxon>Trichinellidae</taxon>
        <taxon>Trichinella</taxon>
    </lineage>
</organism>
<reference evidence="2 3" key="1">
    <citation type="submission" date="2015-01" db="EMBL/GenBank/DDBJ databases">
        <title>Evolution of Trichinella species and genotypes.</title>
        <authorList>
            <person name="Korhonen P.K."/>
            <person name="Edoardo P."/>
            <person name="Giuseppe L.R."/>
            <person name="Gasser R.B."/>
        </authorList>
    </citation>
    <scope>NUCLEOTIDE SEQUENCE [LARGE SCALE GENOMIC DNA]</scope>
    <source>
        <strain evidence="2">ISS141</strain>
    </source>
</reference>
<gene>
    <name evidence="2" type="ORF">T4E_5640</name>
</gene>
<comment type="subunit">
    <text evidence="1">Part of the nuclear pore complex (NPC).</text>
</comment>
<proteinExistence type="inferred from homology"/>
<evidence type="ECO:0000313" key="3">
    <source>
        <dbReference type="Proteomes" id="UP000054815"/>
    </source>
</evidence>
<name>A0A0V0X7A0_TRIPS</name>
<dbReference type="GO" id="GO:0031965">
    <property type="term" value="C:nuclear membrane"/>
    <property type="evidence" value="ECO:0007669"/>
    <property type="project" value="UniProtKB-SubCell"/>
</dbReference>
<keyword evidence="1" id="KW-0653">Protein transport</keyword>
<protein>
    <recommendedName>
        <fullName evidence="1">Nuclear pore complex protein</fullName>
    </recommendedName>
</protein>
<feature type="non-terminal residue" evidence="2">
    <location>
        <position position="1"/>
    </location>
</feature>
<dbReference type="GO" id="GO:0015031">
    <property type="term" value="P:protein transport"/>
    <property type="evidence" value="ECO:0007669"/>
    <property type="project" value="UniProtKB-KW"/>
</dbReference>
<dbReference type="STRING" id="6337.A0A0V0X7A0"/>
<comment type="subcellular location">
    <subcellularLocation>
        <location evidence="1">Nucleus</location>
        <location evidence="1">Nuclear pore complex</location>
    </subcellularLocation>
    <subcellularLocation>
        <location evidence="1">Nucleus membrane</location>
    </subcellularLocation>
</comment>
<dbReference type="AlphaFoldDB" id="A0A0V0X7A0"/>
<keyword evidence="1" id="KW-0906">Nuclear pore complex</keyword>
<evidence type="ECO:0000313" key="2">
    <source>
        <dbReference type="EMBL" id="KRX83662.1"/>
    </source>
</evidence>
<dbReference type="GO" id="GO:0005643">
    <property type="term" value="C:nuclear pore"/>
    <property type="evidence" value="ECO:0007669"/>
    <property type="project" value="UniProtKB-SubCell"/>
</dbReference>
<sequence>LLAVELVSSDVTVKDQFCRFLCHVGLAMRHLKLIDNESEQFQTIVEHYLEVLSKNRRHLLLQPFYVGQLSLSKKSRVYAKILQGLLFSFCPFLSFTIVDHTERKKEEACGDGFA</sequence>
<comment type="function">
    <text evidence="1">Functions as a component of the nuclear pore complex (NPC).</text>
</comment>
<dbReference type="EMBL" id="JYDU01000727">
    <property type="protein sequence ID" value="KRX83662.1"/>
    <property type="molecule type" value="Genomic_DNA"/>
</dbReference>
<dbReference type="Pfam" id="PF04121">
    <property type="entry name" value="Nup84_Nup100"/>
    <property type="match status" value="1"/>
</dbReference>
<keyword evidence="1" id="KW-0539">Nucleus</keyword>